<protein>
    <recommendedName>
        <fullName evidence="1">peptidylprolyl isomerase</fullName>
        <ecNumber evidence="1">5.2.1.8</ecNumber>
    </recommendedName>
</protein>
<comment type="caution">
    <text evidence="5">The sequence shown here is derived from an EMBL/GenBank/DDBJ whole genome shotgun (WGS) entry which is preliminary data.</text>
</comment>
<sequence>MTKHLLLSFALLLAAPLAFAQAPAAPAKSAAAKPAATAPANKPAANTAATPATAAASKAVLHTSQGDITIELLADKAPKSVENFLQYAKEGFYNGTVFHRVIPGFMVQGGGFTKDLQLKRTRAPIRNEANNGVSNLKYTVSMARTGDPHSAAAQFFINVVDNKRLDFTAETNGMTWGYAVFAKVVKGQDVVDKIAAVPTGAAGPLPSDVPTTPVTIDKVDLLP</sequence>
<dbReference type="CDD" id="cd01920">
    <property type="entry name" value="cyclophilin_EcCYP_like"/>
    <property type="match status" value="1"/>
</dbReference>
<dbReference type="PRINTS" id="PR00153">
    <property type="entry name" value="CSAPPISMRASE"/>
</dbReference>
<accession>X0U622</accession>
<dbReference type="GO" id="GO:0006457">
    <property type="term" value="P:protein folding"/>
    <property type="evidence" value="ECO:0007669"/>
    <property type="project" value="InterPro"/>
</dbReference>
<dbReference type="InterPro" id="IPR029000">
    <property type="entry name" value="Cyclophilin-like_dom_sf"/>
</dbReference>
<dbReference type="PANTHER" id="PTHR43246">
    <property type="entry name" value="PEPTIDYL-PROLYL CIS-TRANS ISOMERASE CYP38, CHLOROPLASTIC"/>
    <property type="match status" value="1"/>
</dbReference>
<keyword evidence="2" id="KW-0697">Rotamase</keyword>
<evidence type="ECO:0000256" key="3">
    <source>
        <dbReference type="ARBA" id="ARBA00023235"/>
    </source>
</evidence>
<evidence type="ECO:0000259" key="4">
    <source>
        <dbReference type="PROSITE" id="PS50072"/>
    </source>
</evidence>
<reference evidence="5" key="1">
    <citation type="journal article" date="2014" name="Front. Microbiol.">
        <title>High frequency of phylogenetically diverse reductive dehalogenase-homologous genes in deep subseafloor sedimentary metagenomes.</title>
        <authorList>
            <person name="Kawai M."/>
            <person name="Futagami T."/>
            <person name="Toyoda A."/>
            <person name="Takaki Y."/>
            <person name="Nishi S."/>
            <person name="Hori S."/>
            <person name="Arai W."/>
            <person name="Tsubouchi T."/>
            <person name="Morono Y."/>
            <person name="Uchiyama I."/>
            <person name="Ito T."/>
            <person name="Fujiyama A."/>
            <person name="Inagaki F."/>
            <person name="Takami H."/>
        </authorList>
    </citation>
    <scope>NUCLEOTIDE SEQUENCE</scope>
    <source>
        <strain evidence="5">Expedition CK06-06</strain>
    </source>
</reference>
<dbReference type="EC" id="5.2.1.8" evidence="1"/>
<evidence type="ECO:0000313" key="5">
    <source>
        <dbReference type="EMBL" id="GAG00995.1"/>
    </source>
</evidence>
<dbReference type="PROSITE" id="PS50072">
    <property type="entry name" value="CSA_PPIASE_2"/>
    <property type="match status" value="1"/>
</dbReference>
<feature type="domain" description="PPIase cyclophilin-type" evidence="4">
    <location>
        <begin position="62"/>
        <end position="221"/>
    </location>
</feature>
<name>X0U622_9ZZZZ</name>
<evidence type="ECO:0000256" key="1">
    <source>
        <dbReference type="ARBA" id="ARBA00013194"/>
    </source>
</evidence>
<gene>
    <name evidence="5" type="ORF">S01H1_45536</name>
</gene>
<keyword evidence="3" id="KW-0413">Isomerase</keyword>
<dbReference type="InterPro" id="IPR002130">
    <property type="entry name" value="Cyclophilin-type_PPIase_dom"/>
</dbReference>
<proteinExistence type="predicted"/>
<dbReference type="Gene3D" id="2.40.100.10">
    <property type="entry name" value="Cyclophilin-like"/>
    <property type="match status" value="1"/>
</dbReference>
<dbReference type="Pfam" id="PF00160">
    <property type="entry name" value="Pro_isomerase"/>
    <property type="match status" value="1"/>
</dbReference>
<evidence type="ECO:0000256" key="2">
    <source>
        <dbReference type="ARBA" id="ARBA00023110"/>
    </source>
</evidence>
<dbReference type="AlphaFoldDB" id="X0U622"/>
<dbReference type="InterPro" id="IPR020892">
    <property type="entry name" value="Cyclophilin-type_PPIase_CS"/>
</dbReference>
<dbReference type="InterPro" id="IPR044665">
    <property type="entry name" value="E_coli_cyclophilin_A-like"/>
</dbReference>
<dbReference type="PROSITE" id="PS00170">
    <property type="entry name" value="CSA_PPIASE_1"/>
    <property type="match status" value="1"/>
</dbReference>
<dbReference type="EMBL" id="BARS01029103">
    <property type="protein sequence ID" value="GAG00995.1"/>
    <property type="molecule type" value="Genomic_DNA"/>
</dbReference>
<dbReference type="GO" id="GO:0003755">
    <property type="term" value="F:peptidyl-prolyl cis-trans isomerase activity"/>
    <property type="evidence" value="ECO:0007669"/>
    <property type="project" value="UniProtKB-KW"/>
</dbReference>
<dbReference type="SUPFAM" id="SSF50891">
    <property type="entry name" value="Cyclophilin-like"/>
    <property type="match status" value="1"/>
</dbReference>
<organism evidence="5">
    <name type="scientific">marine sediment metagenome</name>
    <dbReference type="NCBI Taxonomy" id="412755"/>
    <lineage>
        <taxon>unclassified sequences</taxon>
        <taxon>metagenomes</taxon>
        <taxon>ecological metagenomes</taxon>
    </lineage>
</organism>